<gene>
    <name evidence="4" type="ORF">J0A65_05625</name>
</gene>
<dbReference type="InterPro" id="IPR002104">
    <property type="entry name" value="Integrase_catalytic"/>
</dbReference>
<comment type="caution">
    <text evidence="4">The sequence shown here is derived from an EMBL/GenBank/DDBJ whole genome shotgun (WGS) entry which is preliminary data.</text>
</comment>
<dbReference type="InterPro" id="IPR013762">
    <property type="entry name" value="Integrase-like_cat_sf"/>
</dbReference>
<dbReference type="EMBL" id="JAFKCS010000003">
    <property type="protein sequence ID" value="MBN7819334.1"/>
    <property type="molecule type" value="Genomic_DNA"/>
</dbReference>
<feature type="domain" description="Tyr recombinase" evidence="3">
    <location>
        <begin position="96"/>
        <end position="282"/>
    </location>
</feature>
<sequence>MKDLIARYMQEVSPTKAPETHKSNMSGAKFLLLSFGDFRPKEVKPIHIYQHLDARKKSATRANREVALLGAIFTEAIRWGIVEETPVQNIKRHKEIPRDRLVTDNEIKAFKHFAPEWMRLYIDLKLSTALRQTDMLRLHSGMWDEKGLWVDTSKTGKKLCFSASSELKLIVSKLQKINSVKKKSNVLPLNWWFFSTRSGTPYSADGFRSIWHRVMNKALSSGLLEERFQEKDLRARAATDCNSLMEAFELCGHSSLSTTKRIYRRGYTHVHPVNRAKSLKKK</sequence>
<dbReference type="Pfam" id="PF00589">
    <property type="entry name" value="Phage_integrase"/>
    <property type="match status" value="1"/>
</dbReference>
<evidence type="ECO:0000259" key="3">
    <source>
        <dbReference type="PROSITE" id="PS51898"/>
    </source>
</evidence>
<dbReference type="SUPFAM" id="SSF56349">
    <property type="entry name" value="DNA breaking-rejoining enzymes"/>
    <property type="match status" value="1"/>
</dbReference>
<keyword evidence="2" id="KW-0233">DNA recombination</keyword>
<dbReference type="Gene3D" id="1.10.150.130">
    <property type="match status" value="1"/>
</dbReference>
<evidence type="ECO:0000256" key="1">
    <source>
        <dbReference type="ARBA" id="ARBA00023125"/>
    </source>
</evidence>
<evidence type="ECO:0000256" key="2">
    <source>
        <dbReference type="ARBA" id="ARBA00023172"/>
    </source>
</evidence>
<dbReference type="InterPro" id="IPR010998">
    <property type="entry name" value="Integrase_recombinase_N"/>
</dbReference>
<reference evidence="4 5" key="1">
    <citation type="submission" date="2021-03" db="EMBL/GenBank/DDBJ databases">
        <title>novel species isolated from a fishpond in China.</title>
        <authorList>
            <person name="Lu H."/>
            <person name="Cai Z."/>
        </authorList>
    </citation>
    <scope>NUCLEOTIDE SEQUENCE [LARGE SCALE GENOMIC DNA]</scope>
    <source>
        <strain evidence="4 5">Y57</strain>
    </source>
</reference>
<evidence type="ECO:0000313" key="5">
    <source>
        <dbReference type="Proteomes" id="UP000663992"/>
    </source>
</evidence>
<dbReference type="RefSeq" id="WP_206593147.1">
    <property type="nucleotide sequence ID" value="NZ_JAFKCS010000003.1"/>
</dbReference>
<accession>A0ABS3CQG3</accession>
<keyword evidence="5" id="KW-1185">Reference proteome</keyword>
<dbReference type="Gene3D" id="1.10.443.10">
    <property type="entry name" value="Intergrase catalytic core"/>
    <property type="match status" value="1"/>
</dbReference>
<keyword evidence="1" id="KW-0238">DNA-binding</keyword>
<dbReference type="Proteomes" id="UP000663992">
    <property type="component" value="Unassembled WGS sequence"/>
</dbReference>
<protein>
    <submittedName>
        <fullName evidence="4">Tyrosine-type recombinase/integrase</fullName>
    </submittedName>
</protein>
<dbReference type="PROSITE" id="PS51898">
    <property type="entry name" value="TYR_RECOMBINASE"/>
    <property type="match status" value="1"/>
</dbReference>
<dbReference type="InterPro" id="IPR011010">
    <property type="entry name" value="DNA_brk_join_enz"/>
</dbReference>
<name>A0ABS3CQG3_9ALTE</name>
<organism evidence="4 5">
    <name type="scientific">Bowmanella yangjiangensis</name>
    <dbReference type="NCBI Taxonomy" id="2811230"/>
    <lineage>
        <taxon>Bacteria</taxon>
        <taxon>Pseudomonadati</taxon>
        <taxon>Pseudomonadota</taxon>
        <taxon>Gammaproteobacteria</taxon>
        <taxon>Alteromonadales</taxon>
        <taxon>Alteromonadaceae</taxon>
        <taxon>Bowmanella</taxon>
    </lineage>
</organism>
<proteinExistence type="predicted"/>
<evidence type="ECO:0000313" key="4">
    <source>
        <dbReference type="EMBL" id="MBN7819334.1"/>
    </source>
</evidence>